<evidence type="ECO:0000313" key="7">
    <source>
        <dbReference type="Proteomes" id="UP001212498"/>
    </source>
</evidence>
<dbReference type="InterPro" id="IPR003593">
    <property type="entry name" value="AAA+_ATPase"/>
</dbReference>
<evidence type="ECO:0000256" key="4">
    <source>
        <dbReference type="ARBA" id="ARBA00022840"/>
    </source>
</evidence>
<dbReference type="Pfam" id="PF08352">
    <property type="entry name" value="oligo_HPY"/>
    <property type="match status" value="1"/>
</dbReference>
<dbReference type="Proteomes" id="UP001212498">
    <property type="component" value="Unassembled WGS sequence"/>
</dbReference>
<keyword evidence="2" id="KW-0813">Transport</keyword>
<dbReference type="PROSITE" id="PS50893">
    <property type="entry name" value="ABC_TRANSPORTER_2"/>
    <property type="match status" value="1"/>
</dbReference>
<dbReference type="InterPro" id="IPR003439">
    <property type="entry name" value="ABC_transporter-like_ATP-bd"/>
</dbReference>
<dbReference type="RefSeq" id="WP_219549123.1">
    <property type="nucleotide sequence ID" value="NZ_BAABFD010000002.1"/>
</dbReference>
<feature type="domain" description="ABC transporter" evidence="5">
    <location>
        <begin position="10"/>
        <end position="256"/>
    </location>
</feature>
<organism evidence="6 7">
    <name type="scientific">Nonomuraea ferruginea</name>
    <dbReference type="NCBI Taxonomy" id="46174"/>
    <lineage>
        <taxon>Bacteria</taxon>
        <taxon>Bacillati</taxon>
        <taxon>Actinomycetota</taxon>
        <taxon>Actinomycetes</taxon>
        <taxon>Streptosporangiales</taxon>
        <taxon>Streptosporangiaceae</taxon>
        <taxon>Nonomuraea</taxon>
    </lineage>
</organism>
<reference evidence="6 7" key="1">
    <citation type="submission" date="2022-11" db="EMBL/GenBank/DDBJ databases">
        <title>Nonomuraea corallina sp. nov., a new species of the genus Nonomuraea isolated from sea side sediment in Thai sea.</title>
        <authorList>
            <person name="Ngamcharungchit C."/>
            <person name="Matsumoto A."/>
            <person name="Suriyachadkun C."/>
            <person name="Panbangred W."/>
            <person name="Inahashi Y."/>
            <person name="Intra B."/>
        </authorList>
    </citation>
    <scope>NUCLEOTIDE SEQUENCE [LARGE SCALE GENOMIC DNA]</scope>
    <source>
        <strain evidence="6 7">DSM 43553</strain>
    </source>
</reference>
<evidence type="ECO:0000313" key="6">
    <source>
        <dbReference type="EMBL" id="MDA0645758.1"/>
    </source>
</evidence>
<protein>
    <submittedName>
        <fullName evidence="6">ATP-binding cassette domain-containing protein</fullName>
    </submittedName>
</protein>
<dbReference type="PANTHER" id="PTHR43776:SF7">
    <property type="entry name" value="D,D-DIPEPTIDE TRANSPORT ATP-BINDING PROTEIN DDPF-RELATED"/>
    <property type="match status" value="1"/>
</dbReference>
<comment type="similarity">
    <text evidence="1">Belongs to the ABC transporter superfamily.</text>
</comment>
<dbReference type="EMBL" id="JAPNUD010000154">
    <property type="protein sequence ID" value="MDA0645758.1"/>
    <property type="molecule type" value="Genomic_DNA"/>
</dbReference>
<keyword evidence="3" id="KW-0547">Nucleotide-binding</keyword>
<proteinExistence type="inferred from homology"/>
<accession>A0ABT4T8A7</accession>
<dbReference type="SMART" id="SM00382">
    <property type="entry name" value="AAA"/>
    <property type="match status" value="1"/>
</dbReference>
<keyword evidence="7" id="KW-1185">Reference proteome</keyword>
<comment type="caution">
    <text evidence="6">The sequence shown here is derived from an EMBL/GenBank/DDBJ whole genome shotgun (WGS) entry which is preliminary data.</text>
</comment>
<dbReference type="PANTHER" id="PTHR43776">
    <property type="entry name" value="TRANSPORT ATP-BINDING PROTEIN"/>
    <property type="match status" value="1"/>
</dbReference>
<dbReference type="InterPro" id="IPR013563">
    <property type="entry name" value="Oligopep_ABC_C"/>
</dbReference>
<evidence type="ECO:0000256" key="1">
    <source>
        <dbReference type="ARBA" id="ARBA00005417"/>
    </source>
</evidence>
<dbReference type="Pfam" id="PF00005">
    <property type="entry name" value="ABC_tran"/>
    <property type="match status" value="1"/>
</dbReference>
<dbReference type="PROSITE" id="PS00211">
    <property type="entry name" value="ABC_TRANSPORTER_1"/>
    <property type="match status" value="1"/>
</dbReference>
<dbReference type="GO" id="GO:0005524">
    <property type="term" value="F:ATP binding"/>
    <property type="evidence" value="ECO:0007669"/>
    <property type="project" value="UniProtKB-KW"/>
</dbReference>
<name>A0ABT4T8A7_9ACTN</name>
<evidence type="ECO:0000256" key="3">
    <source>
        <dbReference type="ARBA" id="ARBA00022741"/>
    </source>
</evidence>
<evidence type="ECO:0000256" key="2">
    <source>
        <dbReference type="ARBA" id="ARBA00022448"/>
    </source>
</evidence>
<sequence>MPTHAGTPLIEVSHLTRVYQRPRTSLTKPGGAVHALRGVSLTVHKGERFGIVGESGSGKSTLLRLLCGLDKPTAGSIRFDGQEITGLPERRLRFLRHSLQIVFQDPMSSLDPRMRVRDLVAEPLVALGEPVGGRVAELLDEVGLPASAADRYPHQFSGGQRQRIAIARALAPRPKVLVADEPVSALDVSVRGQILNLMADLVDEHGLTLVFVSHDLSVVRHVCETVAVMNDGEIVETGAVDDIWIEPSHPYTRALLQAVPTLEGLL</sequence>
<gene>
    <name evidence="6" type="ORF">OUY24_34485</name>
</gene>
<evidence type="ECO:0000259" key="5">
    <source>
        <dbReference type="PROSITE" id="PS50893"/>
    </source>
</evidence>
<keyword evidence="4 6" id="KW-0067">ATP-binding</keyword>
<dbReference type="CDD" id="cd03257">
    <property type="entry name" value="ABC_NikE_OppD_transporters"/>
    <property type="match status" value="1"/>
</dbReference>
<dbReference type="InterPro" id="IPR050319">
    <property type="entry name" value="ABC_transp_ATP-bind"/>
</dbReference>
<dbReference type="InterPro" id="IPR017871">
    <property type="entry name" value="ABC_transporter-like_CS"/>
</dbReference>